<dbReference type="EMBL" id="QXFT01006414">
    <property type="protein sequence ID" value="KAE9269107.1"/>
    <property type="molecule type" value="Genomic_DNA"/>
</dbReference>
<evidence type="ECO:0000313" key="1">
    <source>
        <dbReference type="EMBL" id="KAE9269107.1"/>
    </source>
</evidence>
<name>A0A6A4BAE2_9STRA</name>
<dbReference type="AlphaFoldDB" id="A0A6A4BAE2"/>
<proteinExistence type="predicted"/>
<accession>A0A6A4BAE2</accession>
<evidence type="ECO:0000313" key="2">
    <source>
        <dbReference type="Proteomes" id="UP000434957"/>
    </source>
</evidence>
<sequence>MDTVGNTWELLERQLNATAQQVVQLQEELVYAAESTAKQINRTSSTIMTNFGQAQQEVATSFDILHEHWQDAVNKLVAQGFTPWQRLGDRLVAKLTANQRQSVRPENSIQRKYILPDRTTNSSLEKERARLASVAHVEDHQASTSSSALDDKGDEFIIDTAVLRASLVDIGALVTQVIFYVDVGRLTLLVTDLALGLITESYSDIPMLDIRGITTEEYLANASDRIGYISQTLPIVSAVNTASG</sequence>
<organism evidence="1 2">
    <name type="scientific">Phytophthora rubi</name>
    <dbReference type="NCBI Taxonomy" id="129364"/>
    <lineage>
        <taxon>Eukaryota</taxon>
        <taxon>Sar</taxon>
        <taxon>Stramenopiles</taxon>
        <taxon>Oomycota</taxon>
        <taxon>Peronosporomycetes</taxon>
        <taxon>Peronosporales</taxon>
        <taxon>Peronosporaceae</taxon>
        <taxon>Phytophthora</taxon>
    </lineage>
</organism>
<reference evidence="1 2" key="1">
    <citation type="submission" date="2018-08" db="EMBL/GenBank/DDBJ databases">
        <title>Genomic investigation of the strawberry pathogen Phytophthora fragariae indicates pathogenicity is determined by transcriptional variation in three key races.</title>
        <authorList>
            <person name="Adams T.M."/>
            <person name="Armitage A.D."/>
            <person name="Sobczyk M.K."/>
            <person name="Bates H.J."/>
            <person name="Dunwell J.M."/>
            <person name="Nellist C.F."/>
            <person name="Harrison R.J."/>
        </authorList>
    </citation>
    <scope>NUCLEOTIDE SEQUENCE [LARGE SCALE GENOMIC DNA]</scope>
    <source>
        <strain evidence="1 2">SCRP333</strain>
    </source>
</reference>
<gene>
    <name evidence="1" type="ORF">PR003_g31237</name>
</gene>
<dbReference type="Proteomes" id="UP000434957">
    <property type="component" value="Unassembled WGS sequence"/>
</dbReference>
<keyword evidence="2" id="KW-1185">Reference proteome</keyword>
<comment type="caution">
    <text evidence="1">The sequence shown here is derived from an EMBL/GenBank/DDBJ whole genome shotgun (WGS) entry which is preliminary data.</text>
</comment>
<protein>
    <submittedName>
        <fullName evidence="1">Uncharacterized protein</fullName>
    </submittedName>
</protein>